<reference evidence="1" key="1">
    <citation type="journal article" date="2023" name="Plant J.">
        <title>Genome sequences and population genomics provide insights into the demographic history, inbreeding, and mutation load of two 'living fossil' tree species of Dipteronia.</title>
        <authorList>
            <person name="Feng Y."/>
            <person name="Comes H.P."/>
            <person name="Chen J."/>
            <person name="Zhu S."/>
            <person name="Lu R."/>
            <person name="Zhang X."/>
            <person name="Li P."/>
            <person name="Qiu J."/>
            <person name="Olsen K.M."/>
            <person name="Qiu Y."/>
        </authorList>
    </citation>
    <scope>NUCLEOTIDE SEQUENCE</scope>
    <source>
        <strain evidence="1">NBL</strain>
    </source>
</reference>
<dbReference type="AlphaFoldDB" id="A0AAE0A5W8"/>
<dbReference type="Proteomes" id="UP001281410">
    <property type="component" value="Unassembled WGS sequence"/>
</dbReference>
<organism evidence="1 2">
    <name type="scientific">Dipteronia sinensis</name>
    <dbReference type="NCBI Taxonomy" id="43782"/>
    <lineage>
        <taxon>Eukaryota</taxon>
        <taxon>Viridiplantae</taxon>
        <taxon>Streptophyta</taxon>
        <taxon>Embryophyta</taxon>
        <taxon>Tracheophyta</taxon>
        <taxon>Spermatophyta</taxon>
        <taxon>Magnoliopsida</taxon>
        <taxon>eudicotyledons</taxon>
        <taxon>Gunneridae</taxon>
        <taxon>Pentapetalae</taxon>
        <taxon>rosids</taxon>
        <taxon>malvids</taxon>
        <taxon>Sapindales</taxon>
        <taxon>Sapindaceae</taxon>
        <taxon>Hippocastanoideae</taxon>
        <taxon>Acereae</taxon>
        <taxon>Dipteronia</taxon>
    </lineage>
</organism>
<accession>A0AAE0A5W8</accession>
<gene>
    <name evidence="1" type="ORF">Dsin_018753</name>
</gene>
<evidence type="ECO:0000313" key="2">
    <source>
        <dbReference type="Proteomes" id="UP001281410"/>
    </source>
</evidence>
<name>A0AAE0A5W8_9ROSI</name>
<dbReference type="EMBL" id="JANJYJ010000006">
    <property type="protein sequence ID" value="KAK3204707.1"/>
    <property type="molecule type" value="Genomic_DNA"/>
</dbReference>
<evidence type="ECO:0000313" key="1">
    <source>
        <dbReference type="EMBL" id="KAK3204707.1"/>
    </source>
</evidence>
<comment type="caution">
    <text evidence="1">The sequence shown here is derived from an EMBL/GenBank/DDBJ whole genome shotgun (WGS) entry which is preliminary data.</text>
</comment>
<keyword evidence="2" id="KW-1185">Reference proteome</keyword>
<protein>
    <submittedName>
        <fullName evidence="1">Uncharacterized protein</fullName>
    </submittedName>
</protein>
<sequence length="132" mass="15308">MKRRVSYVGLEATKYTPAQIYSHPIELRLLQPADPSGLYDPTWNRRNSTLTRLRLACFPAVFPVFLSPDRRRCFLWSQFHCSHPSLPSFLLPPIPSRSAMETKLEFKLGDLPSDQFPRLPARFTHPDHQAIF</sequence>
<proteinExistence type="predicted"/>